<evidence type="ECO:0000313" key="3">
    <source>
        <dbReference type="Proteomes" id="UP001154322"/>
    </source>
</evidence>
<sequence length="70" mass="8408">MLKCRLKEMVKERNTNLNQVAIAINYRHNTIYSLAENELKYVDKELIVRLCSYFNCQIEDLFYLDDSNEN</sequence>
<dbReference type="InterPro" id="IPR001387">
    <property type="entry name" value="Cro/C1-type_HTH"/>
</dbReference>
<gene>
    <name evidence="2" type="ORF">WJ0W_007158</name>
</gene>
<dbReference type="PROSITE" id="PS50943">
    <property type="entry name" value="HTH_CROC1"/>
    <property type="match status" value="1"/>
</dbReference>
<name>A0ABM9G9Y3_9BACL</name>
<organism evidence="2 3">
    <name type="scientific">Paenibacillus melissococcoides</name>
    <dbReference type="NCBI Taxonomy" id="2912268"/>
    <lineage>
        <taxon>Bacteria</taxon>
        <taxon>Bacillati</taxon>
        <taxon>Bacillota</taxon>
        <taxon>Bacilli</taxon>
        <taxon>Bacillales</taxon>
        <taxon>Paenibacillaceae</taxon>
        <taxon>Paenibacillus</taxon>
    </lineage>
</organism>
<reference evidence="2" key="1">
    <citation type="submission" date="2022-06" db="EMBL/GenBank/DDBJ databases">
        <authorList>
            <person name="Dietemann V."/>
            <person name="Ory F."/>
            <person name="Dainat B."/>
            <person name="Oberhansli S."/>
        </authorList>
    </citation>
    <scope>NUCLEOTIDE SEQUENCE</scope>
    <source>
        <strain evidence="2">Ena-SAMPLE-TAB-26-04-2022-14:26:32:270-5432</strain>
    </source>
</reference>
<accession>A0ABM9G9Y3</accession>
<dbReference type="InterPro" id="IPR010982">
    <property type="entry name" value="Lambda_DNA-bd_dom_sf"/>
</dbReference>
<dbReference type="Pfam" id="PF13443">
    <property type="entry name" value="HTH_26"/>
    <property type="match status" value="1"/>
</dbReference>
<dbReference type="Gene3D" id="1.10.260.40">
    <property type="entry name" value="lambda repressor-like DNA-binding domains"/>
    <property type="match status" value="1"/>
</dbReference>
<proteinExistence type="predicted"/>
<dbReference type="SUPFAM" id="SSF47413">
    <property type="entry name" value="lambda repressor-like DNA-binding domains"/>
    <property type="match status" value="1"/>
</dbReference>
<protein>
    <submittedName>
        <fullName evidence="2">Helix-turn-helix transcriptional regulator</fullName>
    </submittedName>
</protein>
<dbReference type="CDD" id="cd00093">
    <property type="entry name" value="HTH_XRE"/>
    <property type="match status" value="1"/>
</dbReference>
<comment type="caution">
    <text evidence="2">The sequence shown here is derived from an EMBL/GenBank/DDBJ whole genome shotgun (WGS) entry which is preliminary data.</text>
</comment>
<dbReference type="RefSeq" id="WP_261945450.1">
    <property type="nucleotide sequence ID" value="NZ_CALYRE010000017.1"/>
</dbReference>
<evidence type="ECO:0000313" key="2">
    <source>
        <dbReference type="EMBL" id="CAH8248491.1"/>
    </source>
</evidence>
<feature type="domain" description="HTH cro/C1-type" evidence="1">
    <location>
        <begin position="6"/>
        <end position="61"/>
    </location>
</feature>
<keyword evidence="3" id="KW-1185">Reference proteome</keyword>
<dbReference type="Proteomes" id="UP001154322">
    <property type="component" value="Unassembled WGS sequence"/>
</dbReference>
<dbReference type="EMBL" id="CALYLO010000010">
    <property type="protein sequence ID" value="CAH8248491.1"/>
    <property type="molecule type" value="Genomic_DNA"/>
</dbReference>
<evidence type="ECO:0000259" key="1">
    <source>
        <dbReference type="PROSITE" id="PS50943"/>
    </source>
</evidence>